<accession>F4CBI7</accession>
<proteinExistence type="predicted"/>
<dbReference type="HOGENOM" id="CLU_1936772_0_0_10"/>
<dbReference type="STRING" id="743722.Sph21_0860"/>
<protein>
    <submittedName>
        <fullName evidence="1">Uncharacterized protein</fullName>
    </submittedName>
</protein>
<sequence>METKDFIEKMIEDMSEAMKRLLKMDFNAEGEAFIHEFEQWARHNVEANNNLLVYLKEQGNNAVKDTLLTTDLILVFYRASLAYQNKSDSQKSNYYRELAASLENKPRTISFNNHEILGQIEGLKNALHTK</sequence>
<evidence type="ECO:0000313" key="1">
    <source>
        <dbReference type="EMBL" id="ADZ77435.1"/>
    </source>
</evidence>
<dbReference type="EMBL" id="CP002584">
    <property type="protein sequence ID" value="ADZ77435.1"/>
    <property type="molecule type" value="Genomic_DNA"/>
</dbReference>
<dbReference type="PATRIC" id="fig|743722.3.peg.922"/>
<gene>
    <name evidence="1" type="ordered locus">Sph21_0860</name>
</gene>
<organism evidence="1">
    <name type="scientific">Sphingobacterium sp. (strain 21)</name>
    <dbReference type="NCBI Taxonomy" id="743722"/>
    <lineage>
        <taxon>Bacteria</taxon>
        <taxon>Pseudomonadati</taxon>
        <taxon>Bacteroidota</taxon>
        <taxon>Sphingobacteriia</taxon>
        <taxon>Sphingobacteriales</taxon>
        <taxon>Sphingobacteriaceae</taxon>
        <taxon>Sphingobacterium</taxon>
    </lineage>
</organism>
<dbReference type="KEGG" id="shg:Sph21_0860"/>
<name>F4CBI7_SPHS2</name>
<reference evidence="1" key="1">
    <citation type="submission" date="2011-03" db="EMBL/GenBank/DDBJ databases">
        <title>Complete sequence of Sphingobacterium sp. 21.</title>
        <authorList>
            <consortium name="US DOE Joint Genome Institute"/>
            <person name="Lucas S."/>
            <person name="Copeland A."/>
            <person name="Lapidus A."/>
            <person name="Cheng J.-F."/>
            <person name="Goodwin L."/>
            <person name="Pitluck S."/>
            <person name="Davenport K."/>
            <person name="Detter J.C."/>
            <person name="Han C."/>
            <person name="Tapia R."/>
            <person name="Land M."/>
            <person name="Hauser L."/>
            <person name="Kyrpides N."/>
            <person name="Ivanova N."/>
            <person name="Ovchinnikova G."/>
            <person name="Pagani I."/>
            <person name="Siebers A.K."/>
            <person name="Allgaier M."/>
            <person name="Thelen M.P."/>
            <person name="Hugenholtz P."/>
            <person name="Woyke T."/>
        </authorList>
    </citation>
    <scope>NUCLEOTIDE SEQUENCE</scope>
    <source>
        <strain evidence="1">21</strain>
    </source>
</reference>
<dbReference type="AlphaFoldDB" id="F4CBI7"/>